<proteinExistence type="predicted"/>
<organism evidence="2 3">
    <name type="scientific">Eiseniibacteriota bacterium</name>
    <dbReference type="NCBI Taxonomy" id="2212470"/>
    <lineage>
        <taxon>Bacteria</taxon>
        <taxon>Candidatus Eiseniibacteriota</taxon>
    </lineage>
</organism>
<dbReference type="AlphaFoldDB" id="A0A538S9J7"/>
<name>A0A538S9J7_UNCEI</name>
<reference evidence="2 3" key="1">
    <citation type="journal article" date="2019" name="Nat. Microbiol.">
        <title>Mediterranean grassland soil C-N compound turnover is dependent on rainfall and depth, and is mediated by genomically divergent microorganisms.</title>
        <authorList>
            <person name="Diamond S."/>
            <person name="Andeer P.F."/>
            <person name="Li Z."/>
            <person name="Crits-Christoph A."/>
            <person name="Burstein D."/>
            <person name="Anantharaman K."/>
            <person name="Lane K.R."/>
            <person name="Thomas B.C."/>
            <person name="Pan C."/>
            <person name="Northen T.R."/>
            <person name="Banfield J.F."/>
        </authorList>
    </citation>
    <scope>NUCLEOTIDE SEQUENCE [LARGE SCALE GENOMIC DNA]</scope>
    <source>
        <strain evidence="2">WS_1</strain>
    </source>
</reference>
<dbReference type="Gene3D" id="3.40.720.10">
    <property type="entry name" value="Alkaline Phosphatase, subunit A"/>
    <property type="match status" value="1"/>
</dbReference>
<dbReference type="InterPro" id="IPR002591">
    <property type="entry name" value="Phosphodiest/P_Trfase"/>
</dbReference>
<dbReference type="GO" id="GO:0016787">
    <property type="term" value="F:hydrolase activity"/>
    <property type="evidence" value="ECO:0007669"/>
    <property type="project" value="UniProtKB-ARBA"/>
</dbReference>
<dbReference type="Pfam" id="PF01663">
    <property type="entry name" value="Phosphodiest"/>
    <property type="match status" value="1"/>
</dbReference>
<protein>
    <recommendedName>
        <fullName evidence="4">Alkaline phosphatase family protein</fullName>
    </recommendedName>
</protein>
<evidence type="ECO:0000313" key="2">
    <source>
        <dbReference type="EMBL" id="TMQ48043.1"/>
    </source>
</evidence>
<evidence type="ECO:0000313" key="3">
    <source>
        <dbReference type="Proteomes" id="UP000316292"/>
    </source>
</evidence>
<feature type="region of interest" description="Disordered" evidence="1">
    <location>
        <begin position="29"/>
        <end position="70"/>
    </location>
</feature>
<evidence type="ECO:0008006" key="4">
    <source>
        <dbReference type="Google" id="ProtNLM"/>
    </source>
</evidence>
<dbReference type="EMBL" id="VBOR01000089">
    <property type="protein sequence ID" value="TMQ48043.1"/>
    <property type="molecule type" value="Genomic_DNA"/>
</dbReference>
<feature type="region of interest" description="Disordered" evidence="1">
    <location>
        <begin position="485"/>
        <end position="509"/>
    </location>
</feature>
<dbReference type="Proteomes" id="UP000316292">
    <property type="component" value="Unassembled WGS sequence"/>
</dbReference>
<dbReference type="SUPFAM" id="SSF53649">
    <property type="entry name" value="Alkaline phosphatase-like"/>
    <property type="match status" value="1"/>
</dbReference>
<gene>
    <name evidence="2" type="ORF">E6K71_08320</name>
</gene>
<sequence length="520" mass="57117">MTSTELDGPSRHEVGSGFRVPLAARRRGLGGRAAPANAGTRGLPSGVSRGQEPRNGRLGSAIPNFRPHPGATVTNTTRIRFIASLAFGLLVGAAAWNCARAEKPKSRVLLVGVDAGEWDVLGPLLNEGKIPNFARMRDQGSAGKLRSLEPLTKSPIIWASIATGKVPQKHGILDFFMKQLGRENARANAANPGARTAKAAEGEAPATSNLWRARPIWDILGGLGKTVGVVGWWTTWPALPVNGALVTDYIQYDTGSWPSKNSRRTYPDSLDATVERLRVKPENVSWAELFQFVTPIDTTHVTPRQEQLIHDLRWIYAADRTFCRVALELYRNKRPDFFTVYFRGVDEISHTYWDIDLPGGYAPPLTDAELAWLKRLIPSYYIFTDRMLGEFLKEAGKDTDVIVCSDHGFQGGGRGVMAHKLDGMIFMMGPHVEKGGSISGATVLDVTPTILAMFGLPTARDMDGRPIPGGLEASLVKRMEQETRLPTYETARAPGKSEEPLRSPVDQELRERLRSLGYIQ</sequence>
<feature type="compositionally biased region" description="Basic and acidic residues" evidence="1">
    <location>
        <begin position="495"/>
        <end position="509"/>
    </location>
</feature>
<evidence type="ECO:0000256" key="1">
    <source>
        <dbReference type="SAM" id="MobiDB-lite"/>
    </source>
</evidence>
<dbReference type="PANTHER" id="PTHR10151:SF120">
    <property type="entry name" value="BIS(5'-ADENOSYL)-TRIPHOSPHATASE"/>
    <property type="match status" value="1"/>
</dbReference>
<accession>A0A538S9J7</accession>
<dbReference type="PANTHER" id="PTHR10151">
    <property type="entry name" value="ECTONUCLEOTIDE PYROPHOSPHATASE/PHOSPHODIESTERASE"/>
    <property type="match status" value="1"/>
</dbReference>
<comment type="caution">
    <text evidence="2">The sequence shown here is derived from an EMBL/GenBank/DDBJ whole genome shotgun (WGS) entry which is preliminary data.</text>
</comment>
<dbReference type="InterPro" id="IPR017850">
    <property type="entry name" value="Alkaline_phosphatase_core_sf"/>
</dbReference>